<dbReference type="Proteomes" id="UP001629156">
    <property type="component" value="Unassembled WGS sequence"/>
</dbReference>
<sequence length="145" mass="16409">MKKIFVLLLLLIAVSCSIDNDTVDYTVEFLPVERVIVPESVTPGETYTFTLYYHKPTTCYYVGGTNNVNSLYYYPEENERTIAIQATVLQAGSCQAIDAAAQEMLTFNFQCPLQYDVTEYVFKFYKGEDAASNTTFLEMTVPVVQ</sequence>
<keyword evidence="3" id="KW-1185">Reference proteome</keyword>
<proteinExistence type="predicted"/>
<keyword evidence="1" id="KW-0732">Signal</keyword>
<dbReference type="RefSeq" id="WP_408084344.1">
    <property type="nucleotide sequence ID" value="NZ_JBELPZ010000005.1"/>
</dbReference>
<reference evidence="2 3" key="1">
    <citation type="submission" date="2024-06" db="EMBL/GenBank/DDBJ databases">
        <authorList>
            <person name="Kaempfer P."/>
            <person name="Viver T."/>
        </authorList>
    </citation>
    <scope>NUCLEOTIDE SEQUENCE [LARGE SCALE GENOMIC DNA]</scope>
    <source>
        <strain evidence="2 3">ST-119</strain>
    </source>
</reference>
<dbReference type="EMBL" id="JBELPZ010000005">
    <property type="protein sequence ID" value="MFL9844090.1"/>
    <property type="molecule type" value="Genomic_DNA"/>
</dbReference>
<evidence type="ECO:0008006" key="4">
    <source>
        <dbReference type="Google" id="ProtNLM"/>
    </source>
</evidence>
<evidence type="ECO:0000313" key="2">
    <source>
        <dbReference type="EMBL" id="MFL9844090.1"/>
    </source>
</evidence>
<feature type="chain" id="PRO_5045184546" description="Lipoprotein" evidence="1">
    <location>
        <begin position="19"/>
        <end position="145"/>
    </location>
</feature>
<gene>
    <name evidence="2" type="ORF">ABS766_06630</name>
</gene>
<comment type="caution">
    <text evidence="2">The sequence shown here is derived from an EMBL/GenBank/DDBJ whole genome shotgun (WGS) entry which is preliminary data.</text>
</comment>
<evidence type="ECO:0000256" key="1">
    <source>
        <dbReference type="SAM" id="SignalP"/>
    </source>
</evidence>
<feature type="signal peptide" evidence="1">
    <location>
        <begin position="1"/>
        <end position="18"/>
    </location>
</feature>
<evidence type="ECO:0000313" key="3">
    <source>
        <dbReference type="Proteomes" id="UP001629156"/>
    </source>
</evidence>
<dbReference type="PROSITE" id="PS51257">
    <property type="entry name" value="PROKAR_LIPOPROTEIN"/>
    <property type="match status" value="1"/>
</dbReference>
<protein>
    <recommendedName>
        <fullName evidence="4">Lipoprotein</fullName>
    </recommendedName>
</protein>
<accession>A0ABW8YVU8</accession>
<name>A0ABW8YVU8_9FLAO</name>
<organism evidence="2 3">
    <name type="scientific">Flavobacterium rhizosphaerae</name>
    <dbReference type="NCBI Taxonomy" id="3163298"/>
    <lineage>
        <taxon>Bacteria</taxon>
        <taxon>Pseudomonadati</taxon>
        <taxon>Bacteroidota</taxon>
        <taxon>Flavobacteriia</taxon>
        <taxon>Flavobacteriales</taxon>
        <taxon>Flavobacteriaceae</taxon>
        <taxon>Flavobacterium</taxon>
    </lineage>
</organism>